<keyword evidence="1" id="KW-1133">Transmembrane helix</keyword>
<accession>A0ABS2FE00</accession>
<reference evidence="2 3" key="1">
    <citation type="journal article" date="2021" name="Sci. Rep.">
        <title>The distribution of antibiotic resistance genes in chicken gut microbiota commensals.</title>
        <authorList>
            <person name="Juricova H."/>
            <person name="Matiasovicova J."/>
            <person name="Kubasova T."/>
            <person name="Cejkova D."/>
            <person name="Rychlik I."/>
        </authorList>
    </citation>
    <scope>NUCLEOTIDE SEQUENCE [LARGE SCALE GENOMIC DNA]</scope>
    <source>
        <strain evidence="2 3">An435</strain>
    </source>
</reference>
<feature type="transmembrane region" description="Helical" evidence="1">
    <location>
        <begin position="9"/>
        <end position="35"/>
    </location>
</feature>
<keyword evidence="3" id="KW-1185">Reference proteome</keyword>
<dbReference type="EMBL" id="JACJLL010000022">
    <property type="protein sequence ID" value="MBM6818775.1"/>
    <property type="molecule type" value="Genomic_DNA"/>
</dbReference>
<proteinExistence type="predicted"/>
<protein>
    <submittedName>
        <fullName evidence="2">Uncharacterized protein</fullName>
    </submittedName>
</protein>
<name>A0ABS2FE00_9CLOT</name>
<evidence type="ECO:0000313" key="3">
    <source>
        <dbReference type="Proteomes" id="UP000767334"/>
    </source>
</evidence>
<keyword evidence="1" id="KW-0472">Membrane</keyword>
<organism evidence="2 3">
    <name type="scientific">Clostridium saudiense</name>
    <dbReference type="NCBI Taxonomy" id="1414720"/>
    <lineage>
        <taxon>Bacteria</taxon>
        <taxon>Bacillati</taxon>
        <taxon>Bacillota</taxon>
        <taxon>Clostridia</taxon>
        <taxon>Eubacteriales</taxon>
        <taxon>Clostridiaceae</taxon>
        <taxon>Clostridium</taxon>
    </lineage>
</organism>
<evidence type="ECO:0000313" key="2">
    <source>
        <dbReference type="EMBL" id="MBM6818775.1"/>
    </source>
</evidence>
<feature type="transmembrane region" description="Helical" evidence="1">
    <location>
        <begin position="47"/>
        <end position="67"/>
    </location>
</feature>
<sequence>MSFIQIQAIIFFSIVICSIIGGKKASLMASAVWIIETIIIYKTSKVNYLQIISVSLSFQIGMLVAIVRDFIVKRFKKTVNKEVS</sequence>
<dbReference type="Proteomes" id="UP000767334">
    <property type="component" value="Unassembled WGS sequence"/>
</dbReference>
<dbReference type="RefSeq" id="WP_148321496.1">
    <property type="nucleotide sequence ID" value="NZ_JACJLL010000022.1"/>
</dbReference>
<comment type="caution">
    <text evidence="2">The sequence shown here is derived from an EMBL/GenBank/DDBJ whole genome shotgun (WGS) entry which is preliminary data.</text>
</comment>
<gene>
    <name evidence="2" type="ORF">H6A19_05390</name>
</gene>
<keyword evidence="1" id="KW-0812">Transmembrane</keyword>
<evidence type="ECO:0000256" key="1">
    <source>
        <dbReference type="SAM" id="Phobius"/>
    </source>
</evidence>